<dbReference type="PROSITE" id="PS51918">
    <property type="entry name" value="RADICAL_SAM"/>
    <property type="match status" value="1"/>
</dbReference>
<comment type="caution">
    <text evidence="8">The sequence shown here is derived from an EMBL/GenBank/DDBJ whole genome shotgun (WGS) entry which is preliminary data.</text>
</comment>
<keyword evidence="5" id="KW-0408">Iron</keyword>
<dbReference type="CDD" id="cd01335">
    <property type="entry name" value="Radical_SAM"/>
    <property type="match status" value="1"/>
</dbReference>
<keyword evidence="6" id="KW-0411">Iron-sulfur</keyword>
<dbReference type="NCBIfam" id="TIGR02495">
    <property type="entry name" value="NrdG2"/>
    <property type="match status" value="1"/>
</dbReference>
<evidence type="ECO:0000313" key="8">
    <source>
        <dbReference type="EMBL" id="MBE2899852.1"/>
    </source>
</evidence>
<evidence type="ECO:0000256" key="3">
    <source>
        <dbReference type="ARBA" id="ARBA00022691"/>
    </source>
</evidence>
<dbReference type="SFLD" id="SFLDG01094">
    <property type="entry name" value="Uncharacterised_Radical_SAM_Su"/>
    <property type="match status" value="1"/>
</dbReference>
<evidence type="ECO:0000313" key="9">
    <source>
        <dbReference type="Proteomes" id="UP000646659"/>
    </source>
</evidence>
<dbReference type="SFLD" id="SFLDS00029">
    <property type="entry name" value="Radical_SAM"/>
    <property type="match status" value="1"/>
</dbReference>
<dbReference type="GO" id="GO:0003824">
    <property type="term" value="F:catalytic activity"/>
    <property type="evidence" value="ECO:0007669"/>
    <property type="project" value="InterPro"/>
</dbReference>
<dbReference type="InterPro" id="IPR034457">
    <property type="entry name" value="Organic_radical-activating"/>
</dbReference>
<dbReference type="Pfam" id="PF04055">
    <property type="entry name" value="Radical_SAM"/>
    <property type="match status" value="1"/>
</dbReference>
<dbReference type="InterPro" id="IPR007197">
    <property type="entry name" value="rSAM"/>
</dbReference>
<dbReference type="SUPFAM" id="SSF102114">
    <property type="entry name" value="Radical SAM enzymes"/>
    <property type="match status" value="1"/>
</dbReference>
<name>A0A842YK22_METTF</name>
<evidence type="ECO:0000256" key="2">
    <source>
        <dbReference type="ARBA" id="ARBA00022485"/>
    </source>
</evidence>
<evidence type="ECO:0000256" key="4">
    <source>
        <dbReference type="ARBA" id="ARBA00022723"/>
    </source>
</evidence>
<evidence type="ECO:0000256" key="1">
    <source>
        <dbReference type="ARBA" id="ARBA00001966"/>
    </source>
</evidence>
<dbReference type="GO" id="GO:0046872">
    <property type="term" value="F:metal ion binding"/>
    <property type="evidence" value="ECO:0007669"/>
    <property type="project" value="UniProtKB-KW"/>
</dbReference>
<protein>
    <submittedName>
        <fullName evidence="8">Anaerobic ribonucleoside-triphosphate reductase activating protein</fullName>
    </submittedName>
</protein>
<gene>
    <name evidence="8" type="ORF">DNK57_03305</name>
</gene>
<dbReference type="InterPro" id="IPR012840">
    <property type="entry name" value="NrdG2"/>
</dbReference>
<dbReference type="InterPro" id="IPR058240">
    <property type="entry name" value="rSAM_sf"/>
</dbReference>
<keyword evidence="2" id="KW-0004">4Fe-4S</keyword>
<dbReference type="InterPro" id="IPR013785">
    <property type="entry name" value="Aldolase_TIM"/>
</dbReference>
<evidence type="ECO:0000256" key="6">
    <source>
        <dbReference type="ARBA" id="ARBA00023014"/>
    </source>
</evidence>
<dbReference type="GO" id="GO:0051539">
    <property type="term" value="F:4 iron, 4 sulfur cluster binding"/>
    <property type="evidence" value="ECO:0007669"/>
    <property type="project" value="UniProtKB-KW"/>
</dbReference>
<dbReference type="Gene3D" id="3.20.20.70">
    <property type="entry name" value="Aldolase class I"/>
    <property type="match status" value="1"/>
</dbReference>
<evidence type="ECO:0000256" key="5">
    <source>
        <dbReference type="ARBA" id="ARBA00023004"/>
    </source>
</evidence>
<accession>A0A842YK22</accession>
<keyword evidence="4" id="KW-0479">Metal-binding</keyword>
<organism evidence="8 9">
    <name type="scientific">Methanothermobacter thermautotrophicus</name>
    <name type="common">Methanobacterium thermoformicicum</name>
    <dbReference type="NCBI Taxonomy" id="145262"/>
    <lineage>
        <taxon>Archaea</taxon>
        <taxon>Methanobacteriati</taxon>
        <taxon>Methanobacteriota</taxon>
        <taxon>Methanomada group</taxon>
        <taxon>Methanobacteria</taxon>
        <taxon>Methanobacteriales</taxon>
        <taxon>Methanobacteriaceae</taxon>
        <taxon>Methanothermobacter</taxon>
    </lineage>
</organism>
<proteinExistence type="predicted"/>
<evidence type="ECO:0000259" key="7">
    <source>
        <dbReference type="PROSITE" id="PS51918"/>
    </source>
</evidence>
<dbReference type="Proteomes" id="UP000646659">
    <property type="component" value="Unassembled WGS sequence"/>
</dbReference>
<sequence>MIPMKIGSMAVSTLDYPGKTALVIFTAGCNFRCPYCHNPELIDGGYEADLETILDDVESYSEFVEALVVSGGEPLLQANELEAVLEHARSLGLSTKLDTNGSCPESLERLIPHLDYVAIDVKAPFQRYPELAGASAGGVMRSLEILRDSGVTVECRTTFVPGLMEDDDIELIAGTIECDVYVLQQFRNRTILDESLKDTEPPSPRRLREIAMKIRDRFSRIKIRTEEFGEEDIR</sequence>
<comment type="cofactor">
    <cofactor evidence="1">
        <name>[4Fe-4S] cluster</name>
        <dbReference type="ChEBI" id="CHEBI:49883"/>
    </cofactor>
</comment>
<feature type="domain" description="Radical SAM core" evidence="7">
    <location>
        <begin position="15"/>
        <end position="217"/>
    </location>
</feature>
<dbReference type="EMBL" id="QKOF01000005">
    <property type="protein sequence ID" value="MBE2899852.1"/>
    <property type="molecule type" value="Genomic_DNA"/>
</dbReference>
<dbReference type="PANTHER" id="PTHR30352">
    <property type="entry name" value="PYRUVATE FORMATE-LYASE-ACTIVATING ENZYME"/>
    <property type="match status" value="1"/>
</dbReference>
<keyword evidence="3" id="KW-0949">S-adenosyl-L-methionine</keyword>
<reference evidence="8" key="1">
    <citation type="submission" date="2018-06" db="EMBL/GenBank/DDBJ databases">
        <title>Draft genome sequence of Methanothermobacter thermautotrophicus Strain WHS, a thermophilic, hydrogenotrophic methanogen isolated from Washburn Hot Springs in Yellowstone National Park, USA.</title>
        <authorList>
            <person name="Mckay L.J."/>
            <person name="Klingelsmith K."/>
            <person name="Inskeep W.P."/>
            <person name="Fields M.W."/>
        </authorList>
    </citation>
    <scope>NUCLEOTIDE SEQUENCE</scope>
    <source>
        <strain evidence="8">WHS</strain>
    </source>
</reference>
<dbReference type="AlphaFoldDB" id="A0A842YK22"/>